<proteinExistence type="predicted"/>
<gene>
    <name evidence="2" type="ORF">VITISV_040849</name>
</gene>
<dbReference type="InterPro" id="IPR012337">
    <property type="entry name" value="RNaseH-like_sf"/>
</dbReference>
<feature type="domain" description="Integrase catalytic" evidence="1">
    <location>
        <begin position="1"/>
        <end position="168"/>
    </location>
</feature>
<evidence type="ECO:0000259" key="1">
    <source>
        <dbReference type="PROSITE" id="PS50994"/>
    </source>
</evidence>
<dbReference type="Gene3D" id="3.30.420.10">
    <property type="entry name" value="Ribonuclease H-like superfamily/Ribonuclease H"/>
    <property type="match status" value="1"/>
</dbReference>
<protein>
    <recommendedName>
        <fullName evidence="1">Integrase catalytic domain-containing protein</fullName>
    </recommendedName>
</protein>
<dbReference type="InterPro" id="IPR039537">
    <property type="entry name" value="Retrotran_Ty1/copia-like"/>
</dbReference>
<name>A5C1I4_VITVI</name>
<evidence type="ECO:0000313" key="2">
    <source>
        <dbReference type="EMBL" id="CAN83824.1"/>
    </source>
</evidence>
<dbReference type="PANTHER" id="PTHR42648">
    <property type="entry name" value="TRANSPOSASE, PUTATIVE-RELATED"/>
    <property type="match status" value="1"/>
</dbReference>
<dbReference type="InterPro" id="IPR057670">
    <property type="entry name" value="SH3_retrovirus"/>
</dbReference>
<dbReference type="GO" id="GO:0003676">
    <property type="term" value="F:nucleic acid binding"/>
    <property type="evidence" value="ECO:0007669"/>
    <property type="project" value="InterPro"/>
</dbReference>
<dbReference type="GO" id="GO:0015074">
    <property type="term" value="P:DNA integration"/>
    <property type="evidence" value="ECO:0007669"/>
    <property type="project" value="InterPro"/>
</dbReference>
<dbReference type="InterPro" id="IPR036397">
    <property type="entry name" value="RNaseH_sf"/>
</dbReference>
<dbReference type="PANTHER" id="PTHR42648:SF28">
    <property type="entry name" value="TRANSPOSON-ENCODED PROTEIN WITH RIBONUCLEASE H-LIKE AND RETROVIRUS ZINC FINGER-LIKE DOMAINS"/>
    <property type="match status" value="1"/>
</dbReference>
<dbReference type="InterPro" id="IPR001584">
    <property type="entry name" value="Integrase_cat-core"/>
</dbReference>
<dbReference type="Pfam" id="PF25597">
    <property type="entry name" value="SH3_retrovirus"/>
    <property type="match status" value="1"/>
</dbReference>
<dbReference type="SUPFAM" id="SSF53098">
    <property type="entry name" value="Ribonuclease H-like"/>
    <property type="match status" value="1"/>
</dbReference>
<accession>A5C1I4</accession>
<reference evidence="2" key="1">
    <citation type="journal article" date="2007" name="PLoS ONE">
        <title>The first genome sequence of an elite grapevine cultivar (Pinot noir Vitis vinifera L.): coping with a highly heterozygous genome.</title>
        <authorList>
            <person name="Velasco R."/>
            <person name="Zharkikh A."/>
            <person name="Troggio M."/>
            <person name="Cartwright D.A."/>
            <person name="Cestaro A."/>
            <person name="Pruss D."/>
            <person name="Pindo M."/>
            <person name="FitzGerald L.M."/>
            <person name="Vezzulli S."/>
            <person name="Reid J."/>
            <person name="Malacarne G."/>
            <person name="Iliev D."/>
            <person name="Coppola G."/>
            <person name="Wardell B."/>
            <person name="Micheletti D."/>
            <person name="Macalma T."/>
            <person name="Facci M."/>
            <person name="Mitchell J.T."/>
            <person name="Perazzolli M."/>
            <person name="Eldredge G."/>
            <person name="Gatto P."/>
            <person name="Oyzerski R."/>
            <person name="Moretto M."/>
            <person name="Gutin N."/>
            <person name="Stefanini M."/>
            <person name="Chen Y."/>
            <person name="Segala C."/>
            <person name="Davenport C."/>
            <person name="Dematte L."/>
            <person name="Mraz A."/>
            <person name="Battilana J."/>
            <person name="Stormo K."/>
            <person name="Costa F."/>
            <person name="Tao Q."/>
            <person name="Si-Ammour A."/>
            <person name="Harkins T."/>
            <person name="Lackey A."/>
            <person name="Perbost C."/>
            <person name="Taillon B."/>
            <person name="Stella A."/>
            <person name="Solovyev V."/>
            <person name="Fawcett J.A."/>
            <person name="Sterck L."/>
            <person name="Vandepoele K."/>
            <person name="Grando S.M."/>
            <person name="Toppo S."/>
            <person name="Moser C."/>
            <person name="Lanchbury J."/>
            <person name="Bogden R."/>
            <person name="Skolnick M."/>
            <person name="Sgaramella V."/>
            <person name="Bhatnagar S.K."/>
            <person name="Fontana P."/>
            <person name="Gutin A."/>
            <person name="Van de Peer Y."/>
            <person name="Salamini F."/>
            <person name="Viola R."/>
        </authorList>
    </citation>
    <scope>NUCLEOTIDE SEQUENCE</scope>
</reference>
<dbReference type="CDD" id="cd09272">
    <property type="entry name" value="RNase_HI_RT_Ty1"/>
    <property type="match status" value="1"/>
</dbReference>
<sequence length="702" mass="81133">MRKKDANRCSDVLELIHTDIFGPFPTPYWNGQQYFITFIDDYSRYGYLYLIHEKSQSLDMFKNLKAEVENQLIKKIKVVRFDREGPFAKYLMECGIVPQYTMPRTPSQNDVAERRNRTLKDMVRSMINHSTLLESLWGEAIKIAIYILNRVPSKAVAKTPYELWTSKKPSIRHLHVWGCPTEARPYKLNEKKLNSRIVSCYFVGYFERSRGFKFYDPSTRSFFETGNAKFIEDVELSGREPLRNVVFEEESVSIPIITTGHGHIMFDDTIQNVQSITEIQDTPEIPPDQVMEPIQVHEEVTQQPQEPQVQVPLKRSTRERRSTISNDYVVYLQEHEFDMGLEDDPISVSRVKQSSNSEKWIEAMKDEMKSMKDNGVWDLVEFPEGVKPIGCKWIFKAKRDSKGNIVRLKRSIYGLKKASRQWYRKFDQIYRDRSRGILGLSQKAYIDKVLSRFGMSNYAPGDMLVAKGNKFSLHQCPKNELEKKDMERFPYALAIGSLIPGMDHWEKAKRVMRYLQRTKDHMLTYRRSSHLEIVGYSDSDFVGCLNSRRSTLGYIFMLVGGAVSWKSVKQTLITCSTMEQPKFVKVPKHIDIKFLVVKERVQSLQVSIEHISTNSMIADPLTKGLPPKVYHEHVTHMGVVHIDDVLEHSNHSEECNCCNADECRLGCYSGDGCRLGHAKDVAAIVVNGCRHKYAVVIQEART</sequence>
<organism evidence="2">
    <name type="scientific">Vitis vinifera</name>
    <name type="common">Grape</name>
    <dbReference type="NCBI Taxonomy" id="29760"/>
    <lineage>
        <taxon>Eukaryota</taxon>
        <taxon>Viridiplantae</taxon>
        <taxon>Streptophyta</taxon>
        <taxon>Embryophyta</taxon>
        <taxon>Tracheophyta</taxon>
        <taxon>Spermatophyta</taxon>
        <taxon>Magnoliopsida</taxon>
        <taxon>eudicotyledons</taxon>
        <taxon>Gunneridae</taxon>
        <taxon>Pentapetalae</taxon>
        <taxon>rosids</taxon>
        <taxon>Vitales</taxon>
        <taxon>Vitaceae</taxon>
        <taxon>Viteae</taxon>
        <taxon>Vitis</taxon>
    </lineage>
</organism>
<dbReference type="PROSITE" id="PS50994">
    <property type="entry name" value="INTEGRASE"/>
    <property type="match status" value="1"/>
</dbReference>
<dbReference type="EMBL" id="AM478792">
    <property type="protein sequence ID" value="CAN83824.1"/>
    <property type="molecule type" value="Genomic_DNA"/>
</dbReference>
<dbReference type="AlphaFoldDB" id="A5C1I4"/>